<dbReference type="Gene3D" id="3.40.50.300">
    <property type="entry name" value="P-loop containing nucleotide triphosphate hydrolases"/>
    <property type="match status" value="1"/>
</dbReference>
<evidence type="ECO:0000256" key="2">
    <source>
        <dbReference type="ARBA" id="ARBA00022692"/>
    </source>
</evidence>
<evidence type="ECO:0000256" key="3">
    <source>
        <dbReference type="ARBA" id="ARBA00022741"/>
    </source>
</evidence>
<evidence type="ECO:0000256" key="5">
    <source>
        <dbReference type="ARBA" id="ARBA00022989"/>
    </source>
</evidence>
<evidence type="ECO:0000259" key="9">
    <source>
        <dbReference type="PROSITE" id="PS50929"/>
    </source>
</evidence>
<dbReference type="InterPro" id="IPR036640">
    <property type="entry name" value="ABC1_TM_sf"/>
</dbReference>
<dbReference type="GO" id="GO:0005886">
    <property type="term" value="C:plasma membrane"/>
    <property type="evidence" value="ECO:0007669"/>
    <property type="project" value="UniProtKB-SubCell"/>
</dbReference>
<evidence type="ECO:0000256" key="6">
    <source>
        <dbReference type="ARBA" id="ARBA00023136"/>
    </source>
</evidence>
<feature type="transmembrane region" description="Helical" evidence="7">
    <location>
        <begin position="73"/>
        <end position="93"/>
    </location>
</feature>
<keyword evidence="11" id="KW-1185">Reference proteome</keyword>
<dbReference type="OrthoDB" id="5166472at2"/>
<feature type="transmembrane region" description="Helical" evidence="7">
    <location>
        <begin position="172"/>
        <end position="189"/>
    </location>
</feature>
<dbReference type="Gene3D" id="1.20.1560.10">
    <property type="entry name" value="ABC transporter type 1, transmembrane domain"/>
    <property type="match status" value="1"/>
</dbReference>
<evidence type="ECO:0000256" key="1">
    <source>
        <dbReference type="ARBA" id="ARBA00004651"/>
    </source>
</evidence>
<feature type="domain" description="ABC transmembrane type-1" evidence="9">
    <location>
        <begin position="31"/>
        <end position="313"/>
    </location>
</feature>
<dbReference type="Pfam" id="PF00664">
    <property type="entry name" value="ABC_membrane"/>
    <property type="match status" value="1"/>
</dbReference>
<dbReference type="RefSeq" id="WP_143911744.1">
    <property type="nucleotide sequence ID" value="NZ_VLNT01000002.1"/>
</dbReference>
<comment type="caution">
    <text evidence="10">The sequence shown here is derived from an EMBL/GenBank/DDBJ whole genome shotgun (WGS) entry which is preliminary data.</text>
</comment>
<gene>
    <name evidence="10" type="ORF">FNM00_04160</name>
</gene>
<dbReference type="SUPFAM" id="SSF52540">
    <property type="entry name" value="P-loop containing nucleoside triphosphate hydrolases"/>
    <property type="match status" value="1"/>
</dbReference>
<protein>
    <submittedName>
        <fullName evidence="10">ABC transporter ATP-binding protein</fullName>
    </submittedName>
</protein>
<dbReference type="SUPFAM" id="SSF90123">
    <property type="entry name" value="ABC transporter transmembrane region"/>
    <property type="match status" value="1"/>
</dbReference>
<evidence type="ECO:0000313" key="11">
    <source>
        <dbReference type="Proteomes" id="UP000316988"/>
    </source>
</evidence>
<dbReference type="PANTHER" id="PTHR43394:SF1">
    <property type="entry name" value="ATP-BINDING CASSETTE SUB-FAMILY B MEMBER 10, MITOCHONDRIAL"/>
    <property type="match status" value="1"/>
</dbReference>
<dbReference type="Proteomes" id="UP000316988">
    <property type="component" value="Unassembled WGS sequence"/>
</dbReference>
<dbReference type="InterPro" id="IPR039421">
    <property type="entry name" value="Type_1_exporter"/>
</dbReference>
<evidence type="ECO:0000313" key="10">
    <source>
        <dbReference type="EMBL" id="TSD65620.1"/>
    </source>
</evidence>
<dbReference type="InterPro" id="IPR003593">
    <property type="entry name" value="AAA+_ATPase"/>
</dbReference>
<organism evidence="10 11">
    <name type="scientific">Aeromicrobium piscarium</name>
    <dbReference type="NCBI Taxonomy" id="2590901"/>
    <lineage>
        <taxon>Bacteria</taxon>
        <taxon>Bacillati</taxon>
        <taxon>Actinomycetota</taxon>
        <taxon>Actinomycetes</taxon>
        <taxon>Propionibacteriales</taxon>
        <taxon>Nocardioidaceae</taxon>
        <taxon>Aeromicrobium</taxon>
    </lineage>
</organism>
<keyword evidence="4 10" id="KW-0067">ATP-binding</keyword>
<reference evidence="10 11" key="1">
    <citation type="submission" date="2019-07" db="EMBL/GenBank/DDBJ databases">
        <authorList>
            <person name="Zhao L.H."/>
        </authorList>
    </citation>
    <scope>NUCLEOTIDE SEQUENCE [LARGE SCALE GENOMIC DNA]</scope>
    <source>
        <strain evidence="10 11">Co35</strain>
    </source>
</reference>
<comment type="subcellular location">
    <subcellularLocation>
        <location evidence="1">Cell membrane</location>
        <topology evidence="1">Multi-pass membrane protein</topology>
    </subcellularLocation>
</comment>
<dbReference type="AlphaFoldDB" id="A0A554SGZ8"/>
<dbReference type="CDD" id="cd07346">
    <property type="entry name" value="ABC_6TM_exporters"/>
    <property type="match status" value="1"/>
</dbReference>
<dbReference type="EMBL" id="VLNT01000002">
    <property type="protein sequence ID" value="TSD65620.1"/>
    <property type="molecule type" value="Genomic_DNA"/>
</dbReference>
<proteinExistence type="predicted"/>
<feature type="domain" description="ABC transporter" evidence="8">
    <location>
        <begin position="342"/>
        <end position="563"/>
    </location>
</feature>
<dbReference type="PROSITE" id="PS50929">
    <property type="entry name" value="ABC_TM1F"/>
    <property type="match status" value="1"/>
</dbReference>
<keyword evidence="3" id="KW-0547">Nucleotide-binding</keyword>
<sequence>MSRAILPIADRRTTTRHAWALLRSHRGPLTVSVLLFAVVGFAGIVPPFVLGSIVDVVNSGDGTAREVLTRSAIIVGAAIVGAVATTGSAVLLAQAANPALARLREEVLDRALHQDTERLEAAGTGDLMSRVGDDVRQISESLDNAIPEFVRAGVAIAFTAIGLFALDWRLALAGLLAAPFYVFALRWYLPRSAPFYRRERIAQGERAEALVAGVHGAATLRALGREAGARGRIHHHSRATLSQAVQVFALLTRLFGRINFAEWVGLTAVLTTGFLLVRADAITIGAATAAALYFHRLFNPIGAVLMIFDQIQSSGASLARLVGVLELPSPTPEQPHEGSPVVRLDGVSHRYGDGPEVVRDVDLEIAPGEHVALVGSTGAGKSTLAAIVAGHVEPCSGERDVRGRLTLVSQDVHVFAATVRDNITLAAAGLDDDGVWAAMRTARCAEWVGGLPNGLDTRVGHLGHPLTTAQGQQLALARLAAHDPQIVVLDEATAEAGSSGARLLDDAAHAVIAGRSALIVAHRLSQAREADRILVMEHGRIVEAGTHDALVAAGGHYAELWEAWSAPTLAD</sequence>
<dbReference type="GO" id="GO:0016887">
    <property type="term" value="F:ATP hydrolysis activity"/>
    <property type="evidence" value="ECO:0007669"/>
    <property type="project" value="InterPro"/>
</dbReference>
<feature type="transmembrane region" description="Helical" evidence="7">
    <location>
        <begin position="29"/>
        <end position="53"/>
    </location>
</feature>
<dbReference type="PANTHER" id="PTHR43394">
    <property type="entry name" value="ATP-DEPENDENT PERMEASE MDL1, MITOCHONDRIAL"/>
    <property type="match status" value="1"/>
</dbReference>
<dbReference type="InterPro" id="IPR027417">
    <property type="entry name" value="P-loop_NTPase"/>
</dbReference>
<dbReference type="PROSITE" id="PS50893">
    <property type="entry name" value="ABC_TRANSPORTER_2"/>
    <property type="match status" value="1"/>
</dbReference>
<dbReference type="InterPro" id="IPR003439">
    <property type="entry name" value="ABC_transporter-like_ATP-bd"/>
</dbReference>
<evidence type="ECO:0000259" key="8">
    <source>
        <dbReference type="PROSITE" id="PS50893"/>
    </source>
</evidence>
<evidence type="ECO:0000256" key="7">
    <source>
        <dbReference type="SAM" id="Phobius"/>
    </source>
</evidence>
<dbReference type="GO" id="GO:0005524">
    <property type="term" value="F:ATP binding"/>
    <property type="evidence" value="ECO:0007669"/>
    <property type="project" value="UniProtKB-KW"/>
</dbReference>
<evidence type="ECO:0000256" key="4">
    <source>
        <dbReference type="ARBA" id="ARBA00022840"/>
    </source>
</evidence>
<keyword evidence="2 7" id="KW-0812">Transmembrane</keyword>
<accession>A0A554SGZ8</accession>
<dbReference type="Pfam" id="PF00005">
    <property type="entry name" value="ABC_tran"/>
    <property type="match status" value="1"/>
</dbReference>
<keyword evidence="6 7" id="KW-0472">Membrane</keyword>
<dbReference type="GO" id="GO:0015421">
    <property type="term" value="F:ABC-type oligopeptide transporter activity"/>
    <property type="evidence" value="ECO:0007669"/>
    <property type="project" value="TreeGrafter"/>
</dbReference>
<keyword evidence="5 7" id="KW-1133">Transmembrane helix</keyword>
<feature type="transmembrane region" description="Helical" evidence="7">
    <location>
        <begin position="149"/>
        <end position="166"/>
    </location>
</feature>
<dbReference type="SMART" id="SM00382">
    <property type="entry name" value="AAA"/>
    <property type="match status" value="1"/>
</dbReference>
<name>A0A554SGZ8_9ACTN</name>
<dbReference type="InterPro" id="IPR011527">
    <property type="entry name" value="ABC1_TM_dom"/>
</dbReference>